<dbReference type="AlphaFoldDB" id="A0A2P2L042"/>
<organism evidence="1">
    <name type="scientific">Rhizophora mucronata</name>
    <name type="common">Asiatic mangrove</name>
    <dbReference type="NCBI Taxonomy" id="61149"/>
    <lineage>
        <taxon>Eukaryota</taxon>
        <taxon>Viridiplantae</taxon>
        <taxon>Streptophyta</taxon>
        <taxon>Embryophyta</taxon>
        <taxon>Tracheophyta</taxon>
        <taxon>Spermatophyta</taxon>
        <taxon>Magnoliopsida</taxon>
        <taxon>eudicotyledons</taxon>
        <taxon>Gunneridae</taxon>
        <taxon>Pentapetalae</taxon>
        <taxon>rosids</taxon>
        <taxon>fabids</taxon>
        <taxon>Malpighiales</taxon>
        <taxon>Rhizophoraceae</taxon>
        <taxon>Rhizophora</taxon>
    </lineage>
</organism>
<name>A0A2P2L042_RHIMU</name>
<evidence type="ECO:0000313" key="1">
    <source>
        <dbReference type="EMBL" id="MBX11328.1"/>
    </source>
</evidence>
<reference evidence="1" key="1">
    <citation type="submission" date="2018-02" db="EMBL/GenBank/DDBJ databases">
        <title>Rhizophora mucronata_Transcriptome.</title>
        <authorList>
            <person name="Meera S.P."/>
            <person name="Sreeshan A."/>
            <person name="Augustine A."/>
        </authorList>
    </citation>
    <scope>NUCLEOTIDE SEQUENCE</scope>
    <source>
        <tissue evidence="1">Leaf</tissue>
    </source>
</reference>
<proteinExistence type="predicted"/>
<dbReference type="EMBL" id="GGEC01030844">
    <property type="protein sequence ID" value="MBX11328.1"/>
    <property type="molecule type" value="Transcribed_RNA"/>
</dbReference>
<accession>A0A2P2L042</accession>
<sequence length="53" mass="6132">MLLFMINHTIWRGKVFPGSLLICIQFLANSTKNVLNLTREAMISALFYFHPYG</sequence>
<protein>
    <submittedName>
        <fullName evidence="1">Uncharacterized protein</fullName>
    </submittedName>
</protein>